<dbReference type="InterPro" id="IPR044020">
    <property type="entry name" value="DUF5676"/>
</dbReference>
<dbReference type="Pfam" id="PF18926">
    <property type="entry name" value="DUF5676"/>
    <property type="match status" value="1"/>
</dbReference>
<dbReference type="AlphaFoldDB" id="A0A3B1CCS4"/>
<feature type="transmembrane region" description="Helical" evidence="1">
    <location>
        <begin position="7"/>
        <end position="30"/>
    </location>
</feature>
<evidence type="ECO:0000256" key="1">
    <source>
        <dbReference type="SAM" id="Phobius"/>
    </source>
</evidence>
<name>A0A3B1CCS4_9ZZZZ</name>
<feature type="transmembrane region" description="Helical" evidence="1">
    <location>
        <begin position="50"/>
        <end position="75"/>
    </location>
</feature>
<organism evidence="2">
    <name type="scientific">hydrothermal vent metagenome</name>
    <dbReference type="NCBI Taxonomy" id="652676"/>
    <lineage>
        <taxon>unclassified sequences</taxon>
        <taxon>metagenomes</taxon>
        <taxon>ecological metagenomes</taxon>
    </lineage>
</organism>
<proteinExistence type="predicted"/>
<reference evidence="2" key="1">
    <citation type="submission" date="2018-06" db="EMBL/GenBank/DDBJ databases">
        <authorList>
            <person name="Zhirakovskaya E."/>
        </authorList>
    </citation>
    <scope>NUCLEOTIDE SEQUENCE</scope>
</reference>
<protein>
    <submittedName>
        <fullName evidence="2">Uncharacterized protein</fullName>
    </submittedName>
</protein>
<gene>
    <name evidence="2" type="ORF">MNBD_NITROSPIRAE02-340</name>
</gene>
<keyword evidence="1" id="KW-0812">Transmembrane</keyword>
<accession>A0A3B1CCS4</accession>
<keyword evidence="1" id="KW-1133">Transmembrane helix</keyword>
<sequence>MPLNIRVVSWSLGIFTAISFTLCVLYGLIVPKSLHGMVMFLEAMLPAFKWLTFGGFLLGLVESFLYGIYTGVVFVPVYNFINRRWGAGG</sequence>
<evidence type="ECO:0000313" key="2">
    <source>
        <dbReference type="EMBL" id="VAX28286.1"/>
    </source>
</evidence>
<keyword evidence="1" id="KW-0472">Membrane</keyword>
<dbReference type="EMBL" id="UOGH01000080">
    <property type="protein sequence ID" value="VAX28286.1"/>
    <property type="molecule type" value="Genomic_DNA"/>
</dbReference>